<dbReference type="InterPro" id="IPR041685">
    <property type="entry name" value="AAA_GajA/Old/RecF-like"/>
</dbReference>
<dbReference type="Proteomes" id="UP000553209">
    <property type="component" value="Unassembled WGS sequence"/>
</dbReference>
<dbReference type="InterPro" id="IPR051396">
    <property type="entry name" value="Bact_Antivir_Def_Nuclease"/>
</dbReference>
<name>A0A7X6MEF5_9ACTN</name>
<feature type="domain" description="Endonuclease GajA/Old nuclease/RecF-like AAA" evidence="2">
    <location>
        <begin position="237"/>
        <end position="344"/>
    </location>
</feature>
<evidence type="ECO:0000256" key="1">
    <source>
        <dbReference type="SAM" id="MobiDB-lite"/>
    </source>
</evidence>
<evidence type="ECO:0000313" key="4">
    <source>
        <dbReference type="EMBL" id="NKZ00009.1"/>
    </source>
</evidence>
<reference evidence="4 5" key="1">
    <citation type="submission" date="2020-04" db="EMBL/GenBank/DDBJ databases">
        <title>MicrobeNet Type strains.</title>
        <authorList>
            <person name="Nicholson A.C."/>
        </authorList>
    </citation>
    <scope>NUCLEOTIDE SEQUENCE [LARGE SCALE GENOMIC DNA]</scope>
    <source>
        <strain evidence="4 5">ATCC 23612</strain>
    </source>
</reference>
<organism evidence="4 5">
    <name type="scientific">Nocardiopsis alborubida</name>
    <dbReference type="NCBI Taxonomy" id="146802"/>
    <lineage>
        <taxon>Bacteria</taxon>
        <taxon>Bacillati</taxon>
        <taxon>Actinomycetota</taxon>
        <taxon>Actinomycetes</taxon>
        <taxon>Streptosporangiales</taxon>
        <taxon>Nocardiopsidaceae</taxon>
        <taxon>Nocardiopsis</taxon>
    </lineage>
</organism>
<dbReference type="InterPro" id="IPR027417">
    <property type="entry name" value="P-loop_NTPase"/>
</dbReference>
<evidence type="ECO:0000259" key="2">
    <source>
        <dbReference type="Pfam" id="PF13175"/>
    </source>
</evidence>
<dbReference type="AlphaFoldDB" id="A0A7X6MEF5"/>
<dbReference type="EMBL" id="JAAXPG010000020">
    <property type="protein sequence ID" value="NKZ00009.1"/>
    <property type="molecule type" value="Genomic_DNA"/>
</dbReference>
<dbReference type="Gene3D" id="3.40.50.300">
    <property type="entry name" value="P-loop containing nucleotide triphosphate hydrolases"/>
    <property type="match status" value="2"/>
</dbReference>
<dbReference type="SUPFAM" id="SSF52540">
    <property type="entry name" value="P-loop containing nucleoside triphosphate hydrolases"/>
    <property type="match status" value="1"/>
</dbReference>
<dbReference type="Pfam" id="PF13175">
    <property type="entry name" value="AAA_15"/>
    <property type="match status" value="2"/>
</dbReference>
<comment type="caution">
    <text evidence="4">The sequence shown here is derived from an EMBL/GenBank/DDBJ whole genome shotgun (WGS) entry which is preliminary data.</text>
</comment>
<keyword evidence="5" id="KW-1185">Reference proteome</keyword>
<evidence type="ECO:0000313" key="5">
    <source>
        <dbReference type="Proteomes" id="UP000553209"/>
    </source>
</evidence>
<dbReference type="PANTHER" id="PTHR43581:SF4">
    <property type="entry name" value="ATP_GTP PHOSPHATASE"/>
    <property type="match status" value="1"/>
</dbReference>
<dbReference type="PANTHER" id="PTHR43581">
    <property type="entry name" value="ATP/GTP PHOSPHATASE"/>
    <property type="match status" value="1"/>
</dbReference>
<sequence>MYLERLQLKSFRSFADATITLRPGVTVLVGENNAGKSNVMDAIRHLTEPLDGKRDIHLQRDDLYRDGCPEGGHRAGCPLDIEFAGRYVFDKVSDLAPYNQALNPDRASISYRLTYTPPPTGSQRGELSWQAGETDTADHDPEPAARKRIRHLYLPPLRDARRELASSAGSRVQHVVERLLKDVDKRQSFIADVEKQFQIIEELPVLTAAAEHVQKGLTRLTEGAHHQQVGVGFAETSLASVTRALRLRLEQVGLDPRDLAQSGLGYANLLFMATVLTQLQDAAEADLTLLLVEEPEAHLHPQLQTILMDYLADEAARSQQREVVGDAWLGRIQVVVTTHSPHIATAVGPENFVVLQRHRHVRPEKKEGAQKEGDAELEATTARLPEYRSKAVAVQGLGLKDASLRRVRQYLNATRSTLLFGPRVLLLEGIAEAILAPAFAEQFLDRAGLQRFRGTAVVPIDGVDFEPYLRVLLTKDRQSGHRIAQRVAVITDGDFFGLDEKRKVDRPGNLRDLFTELEAPDDVAQVFSNRTTLEPELLAADERNVPLLQEAWRNQRPEAWAGDWDALLAEPEETRARAFADLFGKHNVRKGDFAQDLLEVAAELGPDGHLIPPAYFRNALSWITQGEFADAH</sequence>
<feature type="domain" description="Endonuclease GajA/Old nuclease/RecF-like AAA" evidence="2">
    <location>
        <begin position="1"/>
        <end position="49"/>
    </location>
</feature>
<dbReference type="CDD" id="cd01026">
    <property type="entry name" value="TOPRIM_OLD"/>
    <property type="match status" value="1"/>
</dbReference>
<dbReference type="InterPro" id="IPR034139">
    <property type="entry name" value="TOPRIM_OLD"/>
</dbReference>
<feature type="region of interest" description="Disordered" evidence="1">
    <location>
        <begin position="115"/>
        <end position="144"/>
    </location>
</feature>
<accession>A0A7X6MEF5</accession>
<proteinExistence type="predicted"/>
<dbReference type="Pfam" id="PF20469">
    <property type="entry name" value="OLD-like_TOPRIM"/>
    <property type="match status" value="1"/>
</dbReference>
<feature type="domain" description="OLD protein-like TOPRIM" evidence="3">
    <location>
        <begin position="419"/>
        <end position="494"/>
    </location>
</feature>
<gene>
    <name evidence="4" type="ORF">HGB44_20385</name>
</gene>
<evidence type="ECO:0000259" key="3">
    <source>
        <dbReference type="Pfam" id="PF20469"/>
    </source>
</evidence>
<dbReference type="RefSeq" id="WP_061080149.1">
    <property type="nucleotide sequence ID" value="NZ_JAAXPG010000020.1"/>
</dbReference>
<protein>
    <submittedName>
        <fullName evidence="4">AAA family ATPase</fullName>
    </submittedName>
</protein>